<keyword evidence="1 4" id="KW-0349">Heme</keyword>
<dbReference type="AlphaFoldDB" id="A0A6A7RQR6"/>
<dbReference type="SUPFAM" id="SSF46626">
    <property type="entry name" value="Cytochrome c"/>
    <property type="match status" value="1"/>
</dbReference>
<reference evidence="6 7" key="1">
    <citation type="submission" date="2017-09" db="EMBL/GenBank/DDBJ databases">
        <title>Metagenomic Analysis Reveals Denitrifying Candidatus Accumulibacter and Flanking Population as a Source of N2O.</title>
        <authorList>
            <person name="Gao H."/>
            <person name="Mao Y."/>
            <person name="Zhao X."/>
            <person name="Liu W.-T."/>
            <person name="Zhang T."/>
            <person name="Wells G."/>
        </authorList>
    </citation>
    <scope>NUCLEOTIDE SEQUENCE [LARGE SCALE GENOMIC DNA]</scope>
    <source>
        <strain evidence="6">CANDO_2_IC</strain>
    </source>
</reference>
<dbReference type="InterPro" id="IPR036909">
    <property type="entry name" value="Cyt_c-like_dom_sf"/>
</dbReference>
<evidence type="ECO:0000256" key="2">
    <source>
        <dbReference type="ARBA" id="ARBA00022723"/>
    </source>
</evidence>
<dbReference type="Proteomes" id="UP000342300">
    <property type="component" value="Unassembled WGS sequence"/>
</dbReference>
<organism evidence="6 7">
    <name type="scientific">Candidatus Accumulibacter phosphatis</name>
    <dbReference type="NCBI Taxonomy" id="327160"/>
    <lineage>
        <taxon>Bacteria</taxon>
        <taxon>Pseudomonadati</taxon>
        <taxon>Pseudomonadota</taxon>
        <taxon>Betaproteobacteria</taxon>
        <taxon>Candidatus Accumulibacter</taxon>
    </lineage>
</organism>
<protein>
    <recommendedName>
        <fullName evidence="5">Cytochrome c domain-containing protein</fullName>
    </recommendedName>
</protein>
<keyword evidence="3 4" id="KW-0408">Iron</keyword>
<proteinExistence type="predicted"/>
<dbReference type="Pfam" id="PF21342">
    <property type="entry name" value="SoxA-TsdA_cyt-c"/>
    <property type="match status" value="1"/>
</dbReference>
<dbReference type="GO" id="GO:0046872">
    <property type="term" value="F:metal ion binding"/>
    <property type="evidence" value="ECO:0007669"/>
    <property type="project" value="UniProtKB-KW"/>
</dbReference>
<dbReference type="GO" id="GO:0020037">
    <property type="term" value="F:heme binding"/>
    <property type="evidence" value="ECO:0007669"/>
    <property type="project" value="InterPro"/>
</dbReference>
<evidence type="ECO:0000256" key="4">
    <source>
        <dbReference type="PROSITE-ProRule" id="PRU00433"/>
    </source>
</evidence>
<evidence type="ECO:0000259" key="5">
    <source>
        <dbReference type="PROSITE" id="PS51007"/>
    </source>
</evidence>
<name>A0A6A7RQR6_9PROT</name>
<dbReference type="PROSITE" id="PS51007">
    <property type="entry name" value="CYTC"/>
    <property type="match status" value="1"/>
</dbReference>
<dbReference type="GO" id="GO:0009055">
    <property type="term" value="F:electron transfer activity"/>
    <property type="evidence" value="ECO:0007669"/>
    <property type="project" value="InterPro"/>
</dbReference>
<accession>A0A6A7RQR6</accession>
<gene>
    <name evidence="6" type="ORF">CRU78_02565</name>
</gene>
<dbReference type="EMBL" id="PDHS01000051">
    <property type="protein sequence ID" value="MQM29480.1"/>
    <property type="molecule type" value="Genomic_DNA"/>
</dbReference>
<evidence type="ECO:0000313" key="6">
    <source>
        <dbReference type="EMBL" id="MQM29480.1"/>
    </source>
</evidence>
<dbReference type="Gene3D" id="1.10.760.10">
    <property type="entry name" value="Cytochrome c-like domain"/>
    <property type="match status" value="1"/>
</dbReference>
<sequence>MTRPANYRPYVGDQGELIKLGEALFKDSKLSTNGMSCNTCHQNYGAFQASFAQPYPHVVQMAKSAGMSQVHLDEFVQFCVVNPLAAKPLPWESKELAALTAYVADLQKGYRPPAAKANPCAAKNPGAAAGY</sequence>
<keyword evidence="2 4" id="KW-0479">Metal-binding</keyword>
<evidence type="ECO:0000313" key="7">
    <source>
        <dbReference type="Proteomes" id="UP000342300"/>
    </source>
</evidence>
<evidence type="ECO:0000256" key="1">
    <source>
        <dbReference type="ARBA" id="ARBA00022617"/>
    </source>
</evidence>
<comment type="caution">
    <text evidence="6">The sequence shown here is derived from an EMBL/GenBank/DDBJ whole genome shotgun (WGS) entry which is preliminary data.</text>
</comment>
<feature type="domain" description="Cytochrome c" evidence="5">
    <location>
        <begin position="16"/>
        <end position="107"/>
    </location>
</feature>
<evidence type="ECO:0000256" key="3">
    <source>
        <dbReference type="ARBA" id="ARBA00023004"/>
    </source>
</evidence>
<dbReference type="InterPro" id="IPR009056">
    <property type="entry name" value="Cyt_c-like_dom"/>
</dbReference>